<gene>
    <name evidence="2" type="ORF">WUBG_02484</name>
</gene>
<sequence length="189" mass="20522">MGRGIKGLRRVQSGQSEEEVLDWTVRSDRTGGRKTARSSSGSSVNSSSKNRASSSATTVSAAKKRCMQQQHPAAASNSGLSAAVPTVEPTTVTVVDRLKHQLLQAYDNVSTVVQCSPSASNPPLRKRRRHRAGHGYDHQIGEVQFDEGITRGEDISDFHPKLRSEEDELGYVSESAQLKRGVALHGTQR</sequence>
<protein>
    <submittedName>
        <fullName evidence="2">Uncharacterized protein</fullName>
    </submittedName>
</protein>
<evidence type="ECO:0000313" key="3">
    <source>
        <dbReference type="Proteomes" id="UP000004810"/>
    </source>
</evidence>
<organism evidence="2 3">
    <name type="scientific">Wuchereria bancrofti</name>
    <dbReference type="NCBI Taxonomy" id="6293"/>
    <lineage>
        <taxon>Eukaryota</taxon>
        <taxon>Metazoa</taxon>
        <taxon>Ecdysozoa</taxon>
        <taxon>Nematoda</taxon>
        <taxon>Chromadorea</taxon>
        <taxon>Rhabditida</taxon>
        <taxon>Spirurina</taxon>
        <taxon>Spiruromorpha</taxon>
        <taxon>Filarioidea</taxon>
        <taxon>Onchocercidae</taxon>
        <taxon>Wuchereria</taxon>
    </lineage>
</organism>
<feature type="compositionally biased region" description="Polar residues" evidence="1">
    <location>
        <begin position="67"/>
        <end position="80"/>
    </location>
</feature>
<evidence type="ECO:0000313" key="2">
    <source>
        <dbReference type="EMBL" id="EJW86602.1"/>
    </source>
</evidence>
<name>J9FAN5_WUCBA</name>
<feature type="compositionally biased region" description="Low complexity" evidence="1">
    <location>
        <begin position="37"/>
        <end position="61"/>
    </location>
</feature>
<reference evidence="3" key="1">
    <citation type="submission" date="2012-08" db="EMBL/GenBank/DDBJ databases">
        <title>The Genome Sequence of Wuchereria bancrofti.</title>
        <authorList>
            <person name="Nutman T.B."/>
            <person name="Fink D.L."/>
            <person name="Russ C."/>
            <person name="Young S."/>
            <person name="Zeng Q."/>
            <person name="Koehrsen M."/>
            <person name="Alvarado L."/>
            <person name="Berlin A."/>
            <person name="Chapman S.B."/>
            <person name="Chen Z."/>
            <person name="Freedman E."/>
            <person name="Gellesch M."/>
            <person name="Goldberg J."/>
            <person name="Griggs A."/>
            <person name="Gujja S."/>
            <person name="Heilman E.R."/>
            <person name="Heiman D."/>
            <person name="Hepburn T."/>
            <person name="Howarth C."/>
            <person name="Jen D."/>
            <person name="Larson L."/>
            <person name="Lewis B."/>
            <person name="Mehta T."/>
            <person name="Park D."/>
            <person name="Pearson M."/>
            <person name="Roberts A."/>
            <person name="Saif S."/>
            <person name="Shea T."/>
            <person name="Shenoy N."/>
            <person name="Sisk P."/>
            <person name="Stolte C."/>
            <person name="Sykes S."/>
            <person name="Walk T."/>
            <person name="White J."/>
            <person name="Yandava C."/>
            <person name="Haas B."/>
            <person name="Henn M.R."/>
            <person name="Nusbaum C."/>
            <person name="Birren B."/>
        </authorList>
    </citation>
    <scope>NUCLEOTIDE SEQUENCE [LARGE SCALE GENOMIC DNA]</scope>
    <source>
        <strain evidence="3">NA</strain>
    </source>
</reference>
<proteinExistence type="predicted"/>
<accession>J9FAN5</accession>
<dbReference type="EMBL" id="ADBV01000667">
    <property type="protein sequence ID" value="EJW86602.1"/>
    <property type="molecule type" value="Genomic_DNA"/>
</dbReference>
<feature type="region of interest" description="Disordered" evidence="1">
    <location>
        <begin position="1"/>
        <end position="84"/>
    </location>
</feature>
<dbReference type="AlphaFoldDB" id="J9FAN5"/>
<comment type="caution">
    <text evidence="2">The sequence shown here is derived from an EMBL/GenBank/DDBJ whole genome shotgun (WGS) entry which is preliminary data.</text>
</comment>
<evidence type="ECO:0000256" key="1">
    <source>
        <dbReference type="SAM" id="MobiDB-lite"/>
    </source>
</evidence>
<dbReference type="Proteomes" id="UP000004810">
    <property type="component" value="Unassembled WGS sequence"/>
</dbReference>